<reference evidence="3" key="1">
    <citation type="journal article" date="2012" name="Nat. Biotechnol.">
        <title>Reference genome sequence of the model plant Setaria.</title>
        <authorList>
            <person name="Bennetzen J.L."/>
            <person name="Schmutz J."/>
            <person name="Wang H."/>
            <person name="Percifield R."/>
            <person name="Hawkins J."/>
            <person name="Pontaroli A.C."/>
            <person name="Estep M."/>
            <person name="Feng L."/>
            <person name="Vaughn J.N."/>
            <person name="Grimwood J."/>
            <person name="Jenkins J."/>
            <person name="Barry K."/>
            <person name="Lindquist E."/>
            <person name="Hellsten U."/>
            <person name="Deshpande S."/>
            <person name="Wang X."/>
            <person name="Wu X."/>
            <person name="Mitros T."/>
            <person name="Triplett J."/>
            <person name="Yang X."/>
            <person name="Ye C.Y."/>
            <person name="Mauro-Herrera M."/>
            <person name="Wang L."/>
            <person name="Li P."/>
            <person name="Sharma M."/>
            <person name="Sharma R."/>
            <person name="Ronald P.C."/>
            <person name="Panaud O."/>
            <person name="Kellogg E.A."/>
            <person name="Brutnell T.P."/>
            <person name="Doust A.N."/>
            <person name="Tuskan G.A."/>
            <person name="Rokhsar D."/>
            <person name="Devos K.M."/>
        </authorList>
    </citation>
    <scope>NUCLEOTIDE SEQUENCE [LARGE SCALE GENOMIC DNA]</scope>
    <source>
        <strain evidence="3">cv. Yugu1</strain>
    </source>
</reference>
<evidence type="ECO:0000313" key="3">
    <source>
        <dbReference type="Proteomes" id="UP000004995"/>
    </source>
</evidence>
<dbReference type="AlphaFoldDB" id="K3ZPA7"/>
<dbReference type="EMBL" id="AGNK02004882">
    <property type="status" value="NOT_ANNOTATED_CDS"/>
    <property type="molecule type" value="Genomic_DNA"/>
</dbReference>
<feature type="transmembrane region" description="Helical" evidence="1">
    <location>
        <begin position="34"/>
        <end position="51"/>
    </location>
</feature>
<keyword evidence="1" id="KW-0472">Membrane</keyword>
<reference evidence="2" key="2">
    <citation type="submission" date="2018-08" db="UniProtKB">
        <authorList>
            <consortium name="EnsemblPlants"/>
        </authorList>
    </citation>
    <scope>IDENTIFICATION</scope>
    <source>
        <strain evidence="2">Yugu1</strain>
    </source>
</reference>
<name>K3ZPA7_SETIT</name>
<keyword evidence="1" id="KW-0812">Transmembrane</keyword>
<evidence type="ECO:0000313" key="2">
    <source>
        <dbReference type="EnsemblPlants" id="KQK94455"/>
    </source>
</evidence>
<dbReference type="HOGENOM" id="CLU_3036005_0_0_1"/>
<accession>K3ZPA7</accession>
<keyword evidence="1" id="KW-1133">Transmembrane helix</keyword>
<proteinExistence type="predicted"/>
<dbReference type="InParanoid" id="K3ZPA7"/>
<organism evidence="2 3">
    <name type="scientific">Setaria italica</name>
    <name type="common">Foxtail millet</name>
    <name type="synonym">Panicum italicum</name>
    <dbReference type="NCBI Taxonomy" id="4555"/>
    <lineage>
        <taxon>Eukaryota</taxon>
        <taxon>Viridiplantae</taxon>
        <taxon>Streptophyta</taxon>
        <taxon>Embryophyta</taxon>
        <taxon>Tracheophyta</taxon>
        <taxon>Spermatophyta</taxon>
        <taxon>Magnoliopsida</taxon>
        <taxon>Liliopsida</taxon>
        <taxon>Poales</taxon>
        <taxon>Poaceae</taxon>
        <taxon>PACMAD clade</taxon>
        <taxon>Panicoideae</taxon>
        <taxon>Panicodae</taxon>
        <taxon>Paniceae</taxon>
        <taxon>Cenchrinae</taxon>
        <taxon>Setaria</taxon>
    </lineage>
</organism>
<protein>
    <submittedName>
        <fullName evidence="2">Uncharacterized protein</fullName>
    </submittedName>
</protein>
<dbReference type="Proteomes" id="UP000004995">
    <property type="component" value="Unassembled WGS sequence"/>
</dbReference>
<dbReference type="EnsemblPlants" id="KQK94455">
    <property type="protein sequence ID" value="KQK94455"/>
    <property type="gene ID" value="SETIT_028437mg"/>
</dbReference>
<dbReference type="Gramene" id="KQK94455">
    <property type="protein sequence ID" value="KQK94455"/>
    <property type="gene ID" value="SETIT_028437mg"/>
</dbReference>
<sequence length="55" mass="6410">MSTFESAKSYLFAYDVRSAKQIVISSLVMIKPEVIILLVLVCFMSALWFRLHCFY</sequence>
<evidence type="ECO:0000256" key="1">
    <source>
        <dbReference type="SAM" id="Phobius"/>
    </source>
</evidence>
<keyword evidence="3" id="KW-1185">Reference proteome</keyword>